<sequence>MKNKEKFAIDIAEIACNNNSFAIDKRTEKVCSCNYVRCDNCLFYDKNGCDTTRREWADSEYVTKPVISKKDRAFLDYLRGNNKYIARDKNGNLFVYETKPRKAGMCWSMNGSLVCDSCLYLNRHFDVDFPMVKWEDTESWSIENLKNLEIVEEYR</sequence>
<evidence type="ECO:0000313" key="1">
    <source>
        <dbReference type="EMBL" id="DAF92896.1"/>
    </source>
</evidence>
<accession>A0A8S5UEJ7</accession>
<organism evidence="1">
    <name type="scientific">Siphoviridae sp. ctX5W26</name>
    <dbReference type="NCBI Taxonomy" id="2825540"/>
    <lineage>
        <taxon>Viruses</taxon>
        <taxon>Duplodnaviria</taxon>
        <taxon>Heunggongvirae</taxon>
        <taxon>Uroviricota</taxon>
        <taxon>Caudoviricetes</taxon>
    </lineage>
</organism>
<protein>
    <submittedName>
        <fullName evidence="1">Uncharacterized protein</fullName>
    </submittedName>
</protein>
<name>A0A8S5UEJ7_9CAUD</name>
<proteinExistence type="predicted"/>
<reference evidence="1" key="1">
    <citation type="journal article" date="2021" name="Proc. Natl. Acad. Sci. U.S.A.">
        <title>A Catalog of Tens of Thousands of Viruses from Human Metagenomes Reveals Hidden Associations with Chronic Diseases.</title>
        <authorList>
            <person name="Tisza M.J."/>
            <person name="Buck C.B."/>
        </authorList>
    </citation>
    <scope>NUCLEOTIDE SEQUENCE</scope>
    <source>
        <strain evidence="1">CtX5W26</strain>
    </source>
</reference>
<dbReference type="EMBL" id="BK016076">
    <property type="protein sequence ID" value="DAF92896.1"/>
    <property type="molecule type" value="Genomic_DNA"/>
</dbReference>